<sequence length="356" mass="39186">MNPVNAKPYELPADATWLITGCSSGIGRAISELVASKPNQRLIATARNPSDLSYLPGSNPNILKLALDVTSSASVNKAFATASKHFGDSFHLDIVINNAGYSLSGDTESAPEEEAHLEVETLFFSAARVTMKAVEVIRQHKEHREGVIYQISSLAGLCSFPGNAYYHAGKYAVEGWTESVAREMHPDWNINFCIIEPSGVKTNFEGHSKAHTAPHPAYPAPNMPTRALEKWVNMGIESGVGMLDPNGIAETIYKIASRGEIVPLRLRLGPTAWKLIRQKYEGFLGDLDAVKDISFMGKDTGLQAVKFSDVWERLLVIVMPHDEMDRVEGVVVERDSASFQCRGFFVKSLIRSELFF</sequence>
<proteinExistence type="inferred from homology"/>
<organism evidence="4 5">
    <name type="scientific">Botrytis porri</name>
    <dbReference type="NCBI Taxonomy" id="87229"/>
    <lineage>
        <taxon>Eukaryota</taxon>
        <taxon>Fungi</taxon>
        <taxon>Dikarya</taxon>
        <taxon>Ascomycota</taxon>
        <taxon>Pezizomycotina</taxon>
        <taxon>Leotiomycetes</taxon>
        <taxon>Helotiales</taxon>
        <taxon>Sclerotiniaceae</taxon>
        <taxon>Botrytis</taxon>
    </lineage>
</organism>
<evidence type="ECO:0000256" key="1">
    <source>
        <dbReference type="ARBA" id="ARBA00006484"/>
    </source>
</evidence>
<keyword evidence="5" id="KW-1185">Reference proteome</keyword>
<gene>
    <name evidence="4" type="ORF">BPOR_0117g00080</name>
</gene>
<dbReference type="SUPFAM" id="SSF51735">
    <property type="entry name" value="NAD(P)-binding Rossmann-fold domains"/>
    <property type="match status" value="1"/>
</dbReference>
<dbReference type="PANTHER" id="PTHR43976:SF16">
    <property type="entry name" value="SHORT-CHAIN DEHYDROGENASE_REDUCTASE FAMILY PROTEIN"/>
    <property type="match status" value="1"/>
</dbReference>
<accession>A0A4Z1KXY0</accession>
<dbReference type="PANTHER" id="PTHR43976">
    <property type="entry name" value="SHORT CHAIN DEHYDROGENASE"/>
    <property type="match status" value="1"/>
</dbReference>
<comment type="caution">
    <text evidence="4">The sequence shown here is derived from an EMBL/GenBank/DDBJ whole genome shotgun (WGS) entry which is preliminary data.</text>
</comment>
<evidence type="ECO:0000256" key="3">
    <source>
        <dbReference type="RuleBase" id="RU000363"/>
    </source>
</evidence>
<dbReference type="Gene3D" id="3.40.50.720">
    <property type="entry name" value="NAD(P)-binding Rossmann-like Domain"/>
    <property type="match status" value="1"/>
</dbReference>
<dbReference type="Pfam" id="PF00106">
    <property type="entry name" value="adh_short"/>
    <property type="match status" value="1"/>
</dbReference>
<dbReference type="PRINTS" id="PR00081">
    <property type="entry name" value="GDHRDH"/>
</dbReference>
<comment type="similarity">
    <text evidence="1 3">Belongs to the short-chain dehydrogenases/reductases (SDR) family.</text>
</comment>
<dbReference type="OrthoDB" id="1274115at2759"/>
<dbReference type="InterPro" id="IPR002347">
    <property type="entry name" value="SDR_fam"/>
</dbReference>
<dbReference type="PRINTS" id="PR00080">
    <property type="entry name" value="SDRFAMILY"/>
</dbReference>
<dbReference type="STRING" id="87229.A0A4Z1KXY0"/>
<protein>
    <submittedName>
        <fullName evidence="4">Uncharacterized protein</fullName>
    </submittedName>
</protein>
<evidence type="ECO:0000313" key="5">
    <source>
        <dbReference type="Proteomes" id="UP000297280"/>
    </source>
</evidence>
<dbReference type="InterPro" id="IPR051911">
    <property type="entry name" value="SDR_oxidoreductase"/>
</dbReference>
<dbReference type="Proteomes" id="UP000297280">
    <property type="component" value="Unassembled WGS sequence"/>
</dbReference>
<name>A0A4Z1KXY0_9HELO</name>
<dbReference type="AlphaFoldDB" id="A0A4Z1KXY0"/>
<dbReference type="InterPro" id="IPR036291">
    <property type="entry name" value="NAD(P)-bd_dom_sf"/>
</dbReference>
<dbReference type="GO" id="GO:0016491">
    <property type="term" value="F:oxidoreductase activity"/>
    <property type="evidence" value="ECO:0007669"/>
    <property type="project" value="UniProtKB-KW"/>
</dbReference>
<reference evidence="4 5" key="1">
    <citation type="submission" date="2017-12" db="EMBL/GenBank/DDBJ databases">
        <title>Comparative genomics of Botrytis spp.</title>
        <authorList>
            <person name="Valero-Jimenez C.A."/>
            <person name="Tapia P."/>
            <person name="Veloso J."/>
            <person name="Silva-Moreno E."/>
            <person name="Staats M."/>
            <person name="Valdes J.H."/>
            <person name="Van Kan J.A.L."/>
        </authorList>
    </citation>
    <scope>NUCLEOTIDE SEQUENCE [LARGE SCALE GENOMIC DNA]</scope>
    <source>
        <strain evidence="4 5">MUCL3349</strain>
    </source>
</reference>
<evidence type="ECO:0000313" key="4">
    <source>
        <dbReference type="EMBL" id="TGO89260.1"/>
    </source>
</evidence>
<keyword evidence="2" id="KW-0560">Oxidoreductase</keyword>
<dbReference type="EMBL" id="PQXO01000117">
    <property type="protein sequence ID" value="TGO89260.1"/>
    <property type="molecule type" value="Genomic_DNA"/>
</dbReference>
<evidence type="ECO:0000256" key="2">
    <source>
        <dbReference type="ARBA" id="ARBA00023002"/>
    </source>
</evidence>